<dbReference type="EMBL" id="CAJNIZ010040147">
    <property type="protein sequence ID" value="CAE7599731.1"/>
    <property type="molecule type" value="Genomic_DNA"/>
</dbReference>
<accession>A0A812UUJ1</accession>
<evidence type="ECO:0000313" key="1">
    <source>
        <dbReference type="EMBL" id="CAE7599731.1"/>
    </source>
</evidence>
<dbReference type="AlphaFoldDB" id="A0A812UUJ1"/>
<name>A0A812UUJ1_SYMPI</name>
<keyword evidence="2" id="KW-1185">Reference proteome</keyword>
<comment type="caution">
    <text evidence="1">The sequence shown here is derived from an EMBL/GenBank/DDBJ whole genome shotgun (WGS) entry which is preliminary data.</text>
</comment>
<sequence>MDPFSQFDLLAYPALNFDWLSHFDILACSALSAAQQGGAQVSQQLPGLASHANSAGQYVTTVAIAVAGAAAAFMAAEGNVEPAQVDEAGFSRHRLSREVLKMVYRECSHREVVQAVREPSWECQPVRALCRQAGQQSQLLAAELEAKGIKTMKDLARAFAANPHLWMQMRLHSGEKAMLEKSVRLGVDGLLRWHVGAVPPGASNPCGKSGHVLPTSAIVLASRISLQARHIRSGTKLLSFDFEKGQKVLSRVVKCREETWLQRGCNMLRDLGRGPSTIVQVTLRDQDMHFWQLRTLPDQLLWCLTPHGYAWLPASSDATCSHRGLQVGDMLVRQDRHLCLCVIVHVDILPQDHEGLIEFTLEGRGSFFINGFLATAGG</sequence>
<dbReference type="Proteomes" id="UP000649617">
    <property type="component" value="Unassembled WGS sequence"/>
</dbReference>
<protein>
    <submittedName>
        <fullName evidence="1">Uncharacterized protein</fullName>
    </submittedName>
</protein>
<gene>
    <name evidence="1" type="ORF">SPIL2461_LOCUS15916</name>
</gene>
<proteinExistence type="predicted"/>
<evidence type="ECO:0000313" key="2">
    <source>
        <dbReference type="Proteomes" id="UP000649617"/>
    </source>
</evidence>
<organism evidence="1 2">
    <name type="scientific">Symbiodinium pilosum</name>
    <name type="common">Dinoflagellate</name>
    <dbReference type="NCBI Taxonomy" id="2952"/>
    <lineage>
        <taxon>Eukaryota</taxon>
        <taxon>Sar</taxon>
        <taxon>Alveolata</taxon>
        <taxon>Dinophyceae</taxon>
        <taxon>Suessiales</taxon>
        <taxon>Symbiodiniaceae</taxon>
        <taxon>Symbiodinium</taxon>
    </lineage>
</organism>
<reference evidence="1" key="1">
    <citation type="submission" date="2021-02" db="EMBL/GenBank/DDBJ databases">
        <authorList>
            <person name="Dougan E. K."/>
            <person name="Rhodes N."/>
            <person name="Thang M."/>
            <person name="Chan C."/>
        </authorList>
    </citation>
    <scope>NUCLEOTIDE SEQUENCE</scope>
</reference>